<evidence type="ECO:0000256" key="1">
    <source>
        <dbReference type="SAM" id="MobiDB-lite"/>
    </source>
</evidence>
<feature type="region of interest" description="Disordered" evidence="1">
    <location>
        <begin position="1"/>
        <end position="20"/>
    </location>
</feature>
<dbReference type="GeneID" id="9059688"/>
<name>C5KNF7_PERM5</name>
<dbReference type="AlphaFoldDB" id="C5KNF7"/>
<dbReference type="InParanoid" id="C5KNF7"/>
<sequence>MSAHETIKGPTTNASDQAAAAAIRERAAVSGKTISPDAGEDADLFGKIATEAYNTIPGVEFDGGAFDWGVDNSFKQAVRTD</sequence>
<organism evidence="3">
    <name type="scientific">Perkinsus marinus (strain ATCC 50983 / TXsc)</name>
    <dbReference type="NCBI Taxonomy" id="423536"/>
    <lineage>
        <taxon>Eukaryota</taxon>
        <taxon>Sar</taxon>
        <taxon>Alveolata</taxon>
        <taxon>Perkinsozoa</taxon>
        <taxon>Perkinsea</taxon>
        <taxon>Perkinsida</taxon>
        <taxon>Perkinsidae</taxon>
        <taxon>Perkinsus</taxon>
    </lineage>
</organism>
<evidence type="ECO:0000313" key="2">
    <source>
        <dbReference type="EMBL" id="EER13972.1"/>
    </source>
</evidence>
<accession>C5KNF7</accession>
<dbReference type="Proteomes" id="UP000007800">
    <property type="component" value="Unassembled WGS sequence"/>
</dbReference>
<protein>
    <submittedName>
        <fullName evidence="2">Uncharacterized protein</fullName>
    </submittedName>
</protein>
<gene>
    <name evidence="2" type="ORF">Pmar_PMAR022505</name>
</gene>
<evidence type="ECO:0000313" key="3">
    <source>
        <dbReference type="Proteomes" id="UP000007800"/>
    </source>
</evidence>
<proteinExistence type="predicted"/>
<dbReference type="RefSeq" id="XP_002782177.1">
    <property type="nucleotide sequence ID" value="XM_002782131.1"/>
</dbReference>
<reference evidence="2 3" key="1">
    <citation type="submission" date="2008-07" db="EMBL/GenBank/DDBJ databases">
        <authorList>
            <person name="El-Sayed N."/>
            <person name="Caler E."/>
            <person name="Inman J."/>
            <person name="Amedeo P."/>
            <person name="Hass B."/>
            <person name="Wortman J."/>
        </authorList>
    </citation>
    <scope>NUCLEOTIDE SEQUENCE [LARGE SCALE GENOMIC DNA]</scope>
    <source>
        <strain evidence="3">ATCC 50983 / TXsc</strain>
    </source>
</reference>
<dbReference type="EMBL" id="GG674604">
    <property type="protein sequence ID" value="EER13972.1"/>
    <property type="molecule type" value="Genomic_DNA"/>
</dbReference>
<keyword evidence="3" id="KW-1185">Reference proteome</keyword>